<dbReference type="Gene3D" id="3.30.70.270">
    <property type="match status" value="2"/>
</dbReference>
<dbReference type="InterPro" id="IPR000477">
    <property type="entry name" value="RT_dom"/>
</dbReference>
<name>A0A151U0T1_CAJCA</name>
<dbReference type="Proteomes" id="UP000075243">
    <property type="component" value="Chromosome 2"/>
</dbReference>
<dbReference type="Gramene" id="C.cajan_05356.t">
    <property type="protein sequence ID" value="C.cajan_05356.t"/>
    <property type="gene ID" value="C.cajan_05356"/>
</dbReference>
<dbReference type="CDD" id="cd01647">
    <property type="entry name" value="RT_LTR"/>
    <property type="match status" value="1"/>
</dbReference>
<protein>
    <submittedName>
        <fullName evidence="2">Transposon Ty3-G Gag-Pol polyprotein</fullName>
    </submittedName>
</protein>
<dbReference type="Gene3D" id="3.10.10.10">
    <property type="entry name" value="HIV Type 1 Reverse Transcriptase, subunit A, domain 1"/>
    <property type="match status" value="1"/>
</dbReference>
<dbReference type="PANTHER" id="PTHR24559:SF439">
    <property type="entry name" value="RETROTRANSPOSON, UNCLASSIFIED-LIKE PROTEIN"/>
    <property type="match status" value="1"/>
</dbReference>
<evidence type="ECO:0000313" key="2">
    <source>
        <dbReference type="EMBL" id="KYP72885.1"/>
    </source>
</evidence>
<dbReference type="Pfam" id="PF00078">
    <property type="entry name" value="RVT_1"/>
    <property type="match status" value="1"/>
</dbReference>
<dbReference type="InterPro" id="IPR043128">
    <property type="entry name" value="Rev_trsase/Diguanyl_cyclase"/>
</dbReference>
<dbReference type="EMBL" id="CM003604">
    <property type="protein sequence ID" value="KYP72885.1"/>
    <property type="molecule type" value="Genomic_DNA"/>
</dbReference>
<sequence>MPGLDRQLVEHRLPMILGKKLVKQNPQRFAPEVIKKIKGEIERLLKAKFIRTSRYPEWVSNIVPIIKKNGKLRVCIDFRDLNMETPKDEYPMPIAETMIDAVAGNEIMSLLDGYSGYNQIFIAANDVSKTAFRCPGALGVYKWVMMPFGLKNAGATYQRAMNLIFHDLIGKFVQVSIDDIIVRSKQKEDHLSHLKLSFKRMRKHGLKMNPLKCVFGVSAGEFLGFVIHQKGIEVNRNKMKAIMETKPPSNKKELQSLLGKVNFLRRFISNLSGKTKVFSPLLRLKKEQEFRWNEELEEERLIALQNIVQQKERVEKSYNKKVKKQRFRVGNLVLKVILPMDQKSQYLGKWSYN</sequence>
<keyword evidence="3" id="KW-1185">Reference proteome</keyword>
<dbReference type="AlphaFoldDB" id="A0A151U0T1"/>
<dbReference type="InterPro" id="IPR053134">
    <property type="entry name" value="RNA-dir_DNA_polymerase"/>
</dbReference>
<dbReference type="SUPFAM" id="SSF56672">
    <property type="entry name" value="DNA/RNA polymerases"/>
    <property type="match status" value="1"/>
</dbReference>
<evidence type="ECO:0000313" key="3">
    <source>
        <dbReference type="Proteomes" id="UP000075243"/>
    </source>
</evidence>
<feature type="domain" description="Reverse transcriptase" evidence="1">
    <location>
        <begin position="66"/>
        <end position="227"/>
    </location>
</feature>
<dbReference type="InterPro" id="IPR043502">
    <property type="entry name" value="DNA/RNA_pol_sf"/>
</dbReference>
<accession>A0A151U0T1</accession>
<organism evidence="2 3">
    <name type="scientific">Cajanus cajan</name>
    <name type="common">Pigeon pea</name>
    <name type="synonym">Cajanus indicus</name>
    <dbReference type="NCBI Taxonomy" id="3821"/>
    <lineage>
        <taxon>Eukaryota</taxon>
        <taxon>Viridiplantae</taxon>
        <taxon>Streptophyta</taxon>
        <taxon>Embryophyta</taxon>
        <taxon>Tracheophyta</taxon>
        <taxon>Spermatophyta</taxon>
        <taxon>Magnoliopsida</taxon>
        <taxon>eudicotyledons</taxon>
        <taxon>Gunneridae</taxon>
        <taxon>Pentapetalae</taxon>
        <taxon>rosids</taxon>
        <taxon>fabids</taxon>
        <taxon>Fabales</taxon>
        <taxon>Fabaceae</taxon>
        <taxon>Papilionoideae</taxon>
        <taxon>50 kb inversion clade</taxon>
        <taxon>NPAAA clade</taxon>
        <taxon>indigoferoid/millettioid clade</taxon>
        <taxon>Phaseoleae</taxon>
        <taxon>Cajanus</taxon>
    </lineage>
</organism>
<proteinExistence type="predicted"/>
<gene>
    <name evidence="2" type="ORF">KK1_005489</name>
</gene>
<dbReference type="PANTHER" id="PTHR24559">
    <property type="entry name" value="TRANSPOSON TY3-I GAG-POL POLYPROTEIN"/>
    <property type="match status" value="1"/>
</dbReference>
<reference evidence="2 3" key="1">
    <citation type="journal article" date="2012" name="Nat. Biotechnol.">
        <title>Draft genome sequence of pigeonpea (Cajanus cajan), an orphan legume crop of resource-poor farmers.</title>
        <authorList>
            <person name="Varshney R.K."/>
            <person name="Chen W."/>
            <person name="Li Y."/>
            <person name="Bharti A.K."/>
            <person name="Saxena R.K."/>
            <person name="Schlueter J.A."/>
            <person name="Donoghue M.T."/>
            <person name="Azam S."/>
            <person name="Fan G."/>
            <person name="Whaley A.M."/>
            <person name="Farmer A.D."/>
            <person name="Sheridan J."/>
            <person name="Iwata A."/>
            <person name="Tuteja R."/>
            <person name="Penmetsa R.V."/>
            <person name="Wu W."/>
            <person name="Upadhyaya H.D."/>
            <person name="Yang S.P."/>
            <person name="Shah T."/>
            <person name="Saxena K.B."/>
            <person name="Michael T."/>
            <person name="McCombie W.R."/>
            <person name="Yang B."/>
            <person name="Zhang G."/>
            <person name="Yang H."/>
            <person name="Wang J."/>
            <person name="Spillane C."/>
            <person name="Cook D.R."/>
            <person name="May G.D."/>
            <person name="Xu X."/>
            <person name="Jackson S.A."/>
        </authorList>
    </citation>
    <scope>NUCLEOTIDE SEQUENCE [LARGE SCALE GENOMIC DNA]</scope>
    <source>
        <strain evidence="3">cv. Asha</strain>
    </source>
</reference>
<evidence type="ECO:0000259" key="1">
    <source>
        <dbReference type="Pfam" id="PF00078"/>
    </source>
</evidence>